<dbReference type="PATRIC" id="fig|270351.10.peg.1998"/>
<evidence type="ECO:0000313" key="2">
    <source>
        <dbReference type="EMBL" id="BAQ45354.1"/>
    </source>
</evidence>
<dbReference type="OrthoDB" id="7843421at2"/>
<dbReference type="RefSeq" id="WP_060846700.1">
    <property type="nucleotide sequence ID" value="NZ_AP014704.1"/>
</dbReference>
<dbReference type="STRING" id="270351.Maq22A_c10375"/>
<dbReference type="Proteomes" id="UP000061432">
    <property type="component" value="Chromosome"/>
</dbReference>
<proteinExistence type="predicted"/>
<dbReference type="GO" id="GO:0016757">
    <property type="term" value="F:glycosyltransferase activity"/>
    <property type="evidence" value="ECO:0007669"/>
    <property type="project" value="InterPro"/>
</dbReference>
<name>A0A0C6FJR9_9HYPH</name>
<protein>
    <submittedName>
        <fullName evidence="2">Capsular polysaccharide biosynthesisprotein-like protein</fullName>
    </submittedName>
</protein>
<evidence type="ECO:0000313" key="3">
    <source>
        <dbReference type="Proteomes" id="UP000061432"/>
    </source>
</evidence>
<feature type="domain" description="Glycosyltransferase 61 catalytic" evidence="1">
    <location>
        <begin position="98"/>
        <end position="278"/>
    </location>
</feature>
<dbReference type="AlphaFoldDB" id="A0A0C6FJR9"/>
<accession>A0A0C6FJR9</accession>
<sequence>MSLRDCRVPRIPPIRRDRPAVRTIENALYLPHSEARGRPSALFDAAGRFVPESVDYRGTVPSWQRTDWPQDWSSGLPAEIPEAPEETYLFLGGAHLHYGHFLVTTLPRFWPLLSGRPAAPILCYAPTDPALWRPYLFALDILARLGLDVRDIHAFEGPRRLRRVVVPAPAFQEEAYGHAVFRDLCLAIGAGCHAPDEVDADDRPAYLAKTRLAGGVRRFANEDEVTEILARAGVEILHPETMGFAEQVRLFARRRVVAGSLGSALHTALFAPPGRRVVALSPGRTINPTFRLVDVLCGNAVSYLHQPGTAEAAPGAFGSQHHLADPRAAAEDLLRRMERMAAAPVRGGLEGAGSRLAGTRSRLARAWSRLTGRGVP</sequence>
<evidence type="ECO:0000259" key="1">
    <source>
        <dbReference type="Pfam" id="PF04577"/>
    </source>
</evidence>
<dbReference type="EMBL" id="AP014704">
    <property type="protein sequence ID" value="BAQ45354.1"/>
    <property type="molecule type" value="Genomic_DNA"/>
</dbReference>
<organism evidence="2 3">
    <name type="scientific">Methylobacterium aquaticum</name>
    <dbReference type="NCBI Taxonomy" id="270351"/>
    <lineage>
        <taxon>Bacteria</taxon>
        <taxon>Pseudomonadati</taxon>
        <taxon>Pseudomonadota</taxon>
        <taxon>Alphaproteobacteria</taxon>
        <taxon>Hyphomicrobiales</taxon>
        <taxon>Methylobacteriaceae</taxon>
        <taxon>Methylobacterium</taxon>
    </lineage>
</organism>
<dbReference type="KEGG" id="maqu:Maq22A_c10375"/>
<reference evidence="3" key="2">
    <citation type="submission" date="2015-01" db="EMBL/GenBank/DDBJ databases">
        <title>Complete genome sequence of Methylobacterium aquaticum strain 22A.</title>
        <authorList>
            <person name="Tani A."/>
            <person name="Ogura Y."/>
            <person name="Hayashi T."/>
        </authorList>
    </citation>
    <scope>NUCLEOTIDE SEQUENCE [LARGE SCALE GENOMIC DNA]</scope>
    <source>
        <strain evidence="3">MA-22A</strain>
    </source>
</reference>
<reference evidence="2 3" key="1">
    <citation type="journal article" date="2015" name="Genome Announc.">
        <title>Complete Genome Sequence of Methylobacterium aquaticum Strain 22A, Isolated from Racomitrium japonicum Moss.</title>
        <authorList>
            <person name="Tani A."/>
            <person name="Ogura Y."/>
            <person name="Hayashi T."/>
            <person name="Kimbara K."/>
        </authorList>
    </citation>
    <scope>NUCLEOTIDE SEQUENCE [LARGE SCALE GENOMIC DNA]</scope>
    <source>
        <strain evidence="2 3">MA-22A</strain>
    </source>
</reference>
<dbReference type="Pfam" id="PF04577">
    <property type="entry name" value="Glyco_transf_61"/>
    <property type="match status" value="1"/>
</dbReference>
<dbReference type="InterPro" id="IPR049625">
    <property type="entry name" value="Glyco_transf_61_cat"/>
</dbReference>
<gene>
    <name evidence="2" type="ORF">Maq22A_c10375</name>
</gene>